<name>A0A3S3Z555_9MICO</name>
<organism evidence="2 3">
    <name type="scientific">Labedella phragmitis</name>
    <dbReference type="NCBI Taxonomy" id="2498849"/>
    <lineage>
        <taxon>Bacteria</taxon>
        <taxon>Bacillati</taxon>
        <taxon>Actinomycetota</taxon>
        <taxon>Actinomycetes</taxon>
        <taxon>Micrococcales</taxon>
        <taxon>Microbacteriaceae</taxon>
        <taxon>Labedella</taxon>
    </lineage>
</organism>
<comment type="caution">
    <text evidence="2">The sequence shown here is derived from an EMBL/GenBank/DDBJ whole genome shotgun (WGS) entry which is preliminary data.</text>
</comment>
<gene>
    <name evidence="2" type="ORF">ELQ90_07985</name>
</gene>
<evidence type="ECO:0000313" key="3">
    <source>
        <dbReference type="Proteomes" id="UP000288547"/>
    </source>
</evidence>
<evidence type="ECO:0000256" key="1">
    <source>
        <dbReference type="SAM" id="MobiDB-lite"/>
    </source>
</evidence>
<dbReference type="AlphaFoldDB" id="A0A3S3Z555"/>
<feature type="region of interest" description="Disordered" evidence="1">
    <location>
        <begin position="77"/>
        <end position="110"/>
    </location>
</feature>
<proteinExistence type="predicted"/>
<reference evidence="2 3" key="1">
    <citation type="submission" date="2018-12" db="EMBL/GenBank/DDBJ databases">
        <authorList>
            <person name="Li F."/>
        </authorList>
    </citation>
    <scope>NUCLEOTIDE SEQUENCE [LARGE SCALE GENOMIC DNA]</scope>
    <source>
        <strain evidence="2 3">11W25H-1</strain>
    </source>
</reference>
<dbReference type="EMBL" id="RZNB01000002">
    <property type="protein sequence ID" value="RWZ51998.1"/>
    <property type="molecule type" value="Genomic_DNA"/>
</dbReference>
<feature type="compositionally biased region" description="Low complexity" evidence="1">
    <location>
        <begin position="77"/>
        <end position="95"/>
    </location>
</feature>
<keyword evidence="3" id="KW-1185">Reference proteome</keyword>
<evidence type="ECO:0000313" key="2">
    <source>
        <dbReference type="EMBL" id="RWZ51998.1"/>
    </source>
</evidence>
<dbReference type="Proteomes" id="UP000288547">
    <property type="component" value="Unassembled WGS sequence"/>
</dbReference>
<sequence>MNTNPSPALEAVHLRKSFRGRIGFTGAVLDAAATEAVSAQVAIVLVVVTTGTLAVSLAVSGVPFAADVLVGDSGAAWSASESASWRSSATTSPRTSRQRKNSPDSLESEERCCWGTWTRTKNN</sequence>
<dbReference type="RefSeq" id="WP_128494709.1">
    <property type="nucleotide sequence ID" value="NZ_RZNB01000002.1"/>
</dbReference>
<protein>
    <submittedName>
        <fullName evidence="2">Uncharacterized protein</fullName>
    </submittedName>
</protein>
<accession>A0A3S3Z555</accession>